<evidence type="ECO:0000256" key="4">
    <source>
        <dbReference type="SAM" id="Coils"/>
    </source>
</evidence>
<dbReference type="EMBL" id="CAACYI010000001">
    <property type="protein sequence ID" value="VFB16930.1"/>
    <property type="molecule type" value="Genomic_DNA"/>
</dbReference>
<name>A0A8H2QTI3_9FIRM</name>
<feature type="compositionally biased region" description="Basic residues" evidence="5">
    <location>
        <begin position="500"/>
        <end position="513"/>
    </location>
</feature>
<dbReference type="AlphaFoldDB" id="A0A8H2QTI3"/>
<feature type="region of interest" description="Disordered" evidence="5">
    <location>
        <begin position="485"/>
        <end position="517"/>
    </location>
</feature>
<dbReference type="RefSeq" id="WP_131749612.1">
    <property type="nucleotide sequence ID" value="NZ_CAACYI010000001.1"/>
</dbReference>
<reference evidence="7 8" key="1">
    <citation type="submission" date="2019-02" db="EMBL/GenBank/DDBJ databases">
        <authorList>
            <consortium name="Pathogen Informatics"/>
        </authorList>
    </citation>
    <scope>NUCLEOTIDE SEQUENCE [LARGE SCALE GENOMIC DNA]</scope>
    <source>
        <strain evidence="7 8">3012STDY7089603</strain>
    </source>
</reference>
<dbReference type="SUPFAM" id="SSF52540">
    <property type="entry name" value="P-loop containing nucleoside triphosphate hydrolases"/>
    <property type="match status" value="1"/>
</dbReference>
<accession>A0A8H2QTI3</accession>
<keyword evidence="3" id="KW-0067">ATP-binding</keyword>
<comment type="caution">
    <text evidence="7">The sequence shown here is derived from an EMBL/GenBank/DDBJ whole genome shotgun (WGS) entry which is preliminary data.</text>
</comment>
<dbReference type="GO" id="GO:0016787">
    <property type="term" value="F:hydrolase activity"/>
    <property type="evidence" value="ECO:0007669"/>
    <property type="project" value="UniProtKB-KW"/>
</dbReference>
<evidence type="ECO:0000256" key="1">
    <source>
        <dbReference type="ARBA" id="ARBA00022741"/>
    </source>
</evidence>
<evidence type="ECO:0000256" key="3">
    <source>
        <dbReference type="ARBA" id="ARBA00022840"/>
    </source>
</evidence>
<proteinExistence type="predicted"/>
<evidence type="ECO:0000256" key="5">
    <source>
        <dbReference type="SAM" id="MobiDB-lite"/>
    </source>
</evidence>
<dbReference type="Proteomes" id="UP000377798">
    <property type="component" value="Unassembled WGS sequence"/>
</dbReference>
<protein>
    <submittedName>
        <fullName evidence="7">Superfamily II DNA/RNA helicase required for DNA uptake (Late competence protein)</fullName>
    </submittedName>
</protein>
<dbReference type="InterPro" id="IPR027417">
    <property type="entry name" value="P-loop_NTPase"/>
</dbReference>
<evidence type="ECO:0000259" key="6">
    <source>
        <dbReference type="PROSITE" id="PS51192"/>
    </source>
</evidence>
<keyword evidence="7" id="KW-0347">Helicase</keyword>
<dbReference type="PROSITE" id="PS51192">
    <property type="entry name" value="HELICASE_ATP_BIND_1"/>
    <property type="match status" value="1"/>
</dbReference>
<keyword evidence="1" id="KW-0547">Nucleotide-binding</keyword>
<sequence length="594" mass="70209">MENKDTILYIDSKELFQEIKARKSKGYKNILVESPVESGKSSLVKNRLIGDNYKDKIKILANRTLLKEQLKADIRENKKSKDYDSMPEPYCYQVISYVWDDSKEGKKRKQSYIKSLADLEYFEEERILRALDRTEDFIKHDIQNVDYLILDEAHYFTSDSTFNDNTIKEYEYIMNNTNGTNIFMTATPETLIKAIREYEKVNNVDEKERLVILKPLKQITVDELNALEEDNRPIPEPLPLGIVEHVSELYTFEFIHERHREDRLMKELLKTNPKNKMVYFANNKQLGNNIYQRYLGMGAKDKNLKPATFLCSLYDKDYSKYINHQERNTIVNSERFNGDLLVTTSVLDNGVNIKDKEVKRIVLDYVGYEQAIQMIGRVRTKGRAKDNPLHVLFIIPSYQQLEKKIDRAKVEISKTTNLFKKAQLESNIQAYQDILAITDTKDKLQLEYYTYFLKVFCLLTGGDVSFNMSPVIGLKELYKDFQQDQVEKEQQDKENEERKQRRLRYNQEKKKRLQDRETKARLEESYSRYGDKELSKEEFKELTEILKIPSKNRGKHLSTVDPINEHIENFGYKLTSKRKKINQVLKTMYKLEKL</sequence>
<feature type="domain" description="Helicase ATP-binding" evidence="6">
    <location>
        <begin position="21"/>
        <end position="206"/>
    </location>
</feature>
<feature type="compositionally biased region" description="Basic and acidic residues" evidence="5">
    <location>
        <begin position="485"/>
        <end position="499"/>
    </location>
</feature>
<feature type="coiled-coil region" evidence="4">
    <location>
        <begin position="398"/>
        <end position="425"/>
    </location>
</feature>
<dbReference type="GO" id="GO:0004386">
    <property type="term" value="F:helicase activity"/>
    <property type="evidence" value="ECO:0007669"/>
    <property type="project" value="UniProtKB-KW"/>
</dbReference>
<dbReference type="Gene3D" id="3.40.50.300">
    <property type="entry name" value="P-loop containing nucleotide triphosphate hydrolases"/>
    <property type="match status" value="2"/>
</dbReference>
<dbReference type="GO" id="GO:0005524">
    <property type="term" value="F:ATP binding"/>
    <property type="evidence" value="ECO:0007669"/>
    <property type="project" value="UniProtKB-KW"/>
</dbReference>
<dbReference type="PANTHER" id="PTHR24031">
    <property type="entry name" value="RNA HELICASE"/>
    <property type="match status" value="1"/>
</dbReference>
<gene>
    <name evidence="7" type="ORF">NCTC13150_01503</name>
</gene>
<organism evidence="7 8">
    <name type="scientific">Urinicoccus massiliensis</name>
    <dbReference type="NCBI Taxonomy" id="1723382"/>
    <lineage>
        <taxon>Bacteria</taxon>
        <taxon>Bacillati</taxon>
        <taxon>Bacillota</taxon>
        <taxon>Tissierellia</taxon>
        <taxon>Tissierellales</taxon>
        <taxon>Peptoniphilaceae</taxon>
        <taxon>Urinicoccus</taxon>
    </lineage>
</organism>
<evidence type="ECO:0000256" key="2">
    <source>
        <dbReference type="ARBA" id="ARBA00022801"/>
    </source>
</evidence>
<keyword evidence="8" id="KW-1185">Reference proteome</keyword>
<dbReference type="InterPro" id="IPR006935">
    <property type="entry name" value="Helicase/UvrB_N"/>
</dbReference>
<dbReference type="Pfam" id="PF04851">
    <property type="entry name" value="ResIII"/>
    <property type="match status" value="1"/>
</dbReference>
<dbReference type="GO" id="GO:0003677">
    <property type="term" value="F:DNA binding"/>
    <property type="evidence" value="ECO:0007669"/>
    <property type="project" value="InterPro"/>
</dbReference>
<keyword evidence="4" id="KW-0175">Coiled coil</keyword>
<evidence type="ECO:0000313" key="7">
    <source>
        <dbReference type="EMBL" id="VFB16930.1"/>
    </source>
</evidence>
<keyword evidence="2" id="KW-0378">Hydrolase</keyword>
<evidence type="ECO:0000313" key="8">
    <source>
        <dbReference type="Proteomes" id="UP000377798"/>
    </source>
</evidence>
<dbReference type="InterPro" id="IPR014001">
    <property type="entry name" value="Helicase_ATP-bd"/>
</dbReference>